<accession>A0A026WCG0</accession>
<protein>
    <submittedName>
        <fullName evidence="2">Uncharacterized protein</fullName>
    </submittedName>
</protein>
<reference evidence="2 3" key="1">
    <citation type="journal article" date="2014" name="Curr. Biol.">
        <title>The genome of the clonal raider ant Cerapachys biroi.</title>
        <authorList>
            <person name="Oxley P.R."/>
            <person name="Ji L."/>
            <person name="Fetter-Pruneda I."/>
            <person name="McKenzie S.K."/>
            <person name="Li C."/>
            <person name="Hu H."/>
            <person name="Zhang G."/>
            <person name="Kronauer D.J."/>
        </authorList>
    </citation>
    <scope>NUCLEOTIDE SEQUENCE [LARGE SCALE GENOMIC DNA]</scope>
</reference>
<gene>
    <name evidence="2" type="ORF">X777_07115</name>
</gene>
<organism evidence="2 3">
    <name type="scientific">Ooceraea biroi</name>
    <name type="common">Clonal raider ant</name>
    <name type="synonym">Cerapachys biroi</name>
    <dbReference type="NCBI Taxonomy" id="2015173"/>
    <lineage>
        <taxon>Eukaryota</taxon>
        <taxon>Metazoa</taxon>
        <taxon>Ecdysozoa</taxon>
        <taxon>Arthropoda</taxon>
        <taxon>Hexapoda</taxon>
        <taxon>Insecta</taxon>
        <taxon>Pterygota</taxon>
        <taxon>Neoptera</taxon>
        <taxon>Endopterygota</taxon>
        <taxon>Hymenoptera</taxon>
        <taxon>Apocrita</taxon>
        <taxon>Aculeata</taxon>
        <taxon>Formicoidea</taxon>
        <taxon>Formicidae</taxon>
        <taxon>Dorylinae</taxon>
        <taxon>Ooceraea</taxon>
    </lineage>
</organism>
<sequence length="158" mass="17535">MSCERRVLVAAKGLANGRYTTSYQLDFANVISRLTNLFTVPQEENHQQDLMGGRFECLVVNNVPGVLGKIDVGGSADSTGVWIWTLLPTKKRAGKCSRARRRRRTSLFAPGRYSKTKSECSGRTPSGYLRMATTEKDRVSQIAGDEEEWTVESGKDSL</sequence>
<keyword evidence="3" id="KW-1185">Reference proteome</keyword>
<feature type="region of interest" description="Disordered" evidence="1">
    <location>
        <begin position="135"/>
        <end position="158"/>
    </location>
</feature>
<evidence type="ECO:0000313" key="3">
    <source>
        <dbReference type="Proteomes" id="UP000053097"/>
    </source>
</evidence>
<evidence type="ECO:0000313" key="2">
    <source>
        <dbReference type="EMBL" id="EZA52734.1"/>
    </source>
</evidence>
<dbReference type="EMBL" id="KK107321">
    <property type="protein sequence ID" value="EZA52734.1"/>
    <property type="molecule type" value="Genomic_DNA"/>
</dbReference>
<proteinExistence type="predicted"/>
<dbReference type="Proteomes" id="UP000053097">
    <property type="component" value="Unassembled WGS sequence"/>
</dbReference>
<dbReference type="AlphaFoldDB" id="A0A026WCG0"/>
<name>A0A026WCG0_OOCBI</name>
<evidence type="ECO:0000256" key="1">
    <source>
        <dbReference type="SAM" id="MobiDB-lite"/>
    </source>
</evidence>